<dbReference type="PANTHER" id="PTHR11795">
    <property type="entry name" value="BRANCHED-CHAIN AMINO ACID TRANSPORT SYSTEM PERMEASE PROTEIN LIVH"/>
    <property type="match status" value="1"/>
</dbReference>
<keyword evidence="5" id="KW-0029">Amino-acid transport</keyword>
<comment type="caution">
    <text evidence="10">The sequence shown here is derived from an EMBL/GenBank/DDBJ whole genome shotgun (WGS) entry which is preliminary data.</text>
</comment>
<feature type="transmembrane region" description="Helical" evidence="9">
    <location>
        <begin position="6"/>
        <end position="27"/>
    </location>
</feature>
<dbReference type="InterPro" id="IPR017779">
    <property type="entry name" value="ABC_UrtB_bac"/>
</dbReference>
<protein>
    <submittedName>
        <fullName evidence="10">Urea ABC transporter permease subunit UrtB</fullName>
    </submittedName>
</protein>
<sequence>MIESVFLGLSVASILLLIALGLAITYGAMGIINMAHGELLMIGAYCAVLTRIHLGFDMFMALPVAFVMAGATGALIEVFIVRRLYNRLLDTLLATWGVAIVLQQAIRLEFGLVFFGIHIPGLGSGLQNTGIPQVLQGSWQVAGTNLPIFRTFVIGIALIMFAVTWWIYYRTSLGTQLRAIARNAKMAAACGVNVKRINTIAFSYGAGLAGMAGVLLSGFESVKPDMGSSFVINGFLVVVTGGVSSLFGTLFASGLLGEARAVLAIIYNDVLAQAAVFAGVILIILVRPSGLFSPKQR</sequence>
<keyword evidence="2" id="KW-0813">Transport</keyword>
<dbReference type="GO" id="GO:0005886">
    <property type="term" value="C:plasma membrane"/>
    <property type="evidence" value="ECO:0007669"/>
    <property type="project" value="UniProtKB-SubCell"/>
</dbReference>
<evidence type="ECO:0000256" key="5">
    <source>
        <dbReference type="ARBA" id="ARBA00022970"/>
    </source>
</evidence>
<keyword evidence="7 9" id="KW-0472">Membrane</keyword>
<dbReference type="InterPro" id="IPR052157">
    <property type="entry name" value="BCAA_transport_permease"/>
</dbReference>
<evidence type="ECO:0000256" key="2">
    <source>
        <dbReference type="ARBA" id="ARBA00022448"/>
    </source>
</evidence>
<keyword evidence="11" id="KW-1185">Reference proteome</keyword>
<feature type="transmembrane region" description="Helical" evidence="9">
    <location>
        <begin position="62"/>
        <end position="81"/>
    </location>
</feature>
<dbReference type="CDD" id="cd06582">
    <property type="entry name" value="TM_PBP1_LivH_like"/>
    <property type="match status" value="1"/>
</dbReference>
<evidence type="ECO:0000256" key="1">
    <source>
        <dbReference type="ARBA" id="ARBA00004651"/>
    </source>
</evidence>
<keyword evidence="6 9" id="KW-1133">Transmembrane helix</keyword>
<name>A0A934HR57_9RHOB</name>
<dbReference type="PANTHER" id="PTHR11795:SF447">
    <property type="entry name" value="ABC TRANSPORTER PERMEASE PROTEIN"/>
    <property type="match status" value="1"/>
</dbReference>
<evidence type="ECO:0000256" key="7">
    <source>
        <dbReference type="ARBA" id="ARBA00023136"/>
    </source>
</evidence>
<dbReference type="EMBL" id="JAEIJD010000006">
    <property type="protein sequence ID" value="MBI6629947.1"/>
    <property type="molecule type" value="Genomic_DNA"/>
</dbReference>
<comment type="similarity">
    <text evidence="8">Belongs to the binding-protein-dependent transport system permease family. LivHM subfamily.</text>
</comment>
<feature type="transmembrane region" description="Helical" evidence="9">
    <location>
        <begin position="201"/>
        <end position="219"/>
    </location>
</feature>
<reference evidence="10" key="1">
    <citation type="submission" date="2020-12" db="EMBL/GenBank/DDBJ databases">
        <title>Pontibaca salina gen. nov., sp. nov., isolated from marine sediment.</title>
        <authorList>
            <person name="Bo J."/>
            <person name="Wang S."/>
            <person name="Song X."/>
            <person name="Du Z."/>
        </authorList>
    </citation>
    <scope>NUCLEOTIDE SEQUENCE</scope>
    <source>
        <strain evidence="10">S1109L</strain>
    </source>
</reference>
<proteinExistence type="inferred from homology"/>
<accession>A0A934HR57</accession>
<comment type="subcellular location">
    <subcellularLocation>
        <location evidence="1">Cell membrane</location>
        <topology evidence="1">Multi-pass membrane protein</topology>
    </subcellularLocation>
</comment>
<feature type="transmembrane region" description="Helical" evidence="9">
    <location>
        <begin position="264"/>
        <end position="286"/>
    </location>
</feature>
<dbReference type="Pfam" id="PF02653">
    <property type="entry name" value="BPD_transp_2"/>
    <property type="match status" value="1"/>
</dbReference>
<keyword evidence="4 9" id="KW-0812">Transmembrane</keyword>
<evidence type="ECO:0000313" key="10">
    <source>
        <dbReference type="EMBL" id="MBI6629947.1"/>
    </source>
</evidence>
<dbReference type="GO" id="GO:0022857">
    <property type="term" value="F:transmembrane transporter activity"/>
    <property type="evidence" value="ECO:0007669"/>
    <property type="project" value="InterPro"/>
</dbReference>
<gene>
    <name evidence="10" type="primary">urtB</name>
    <name evidence="10" type="ORF">JAO82_08630</name>
</gene>
<feature type="transmembrane region" description="Helical" evidence="9">
    <location>
        <begin position="231"/>
        <end position="252"/>
    </location>
</feature>
<evidence type="ECO:0000313" key="11">
    <source>
        <dbReference type="Proteomes" id="UP000613255"/>
    </source>
</evidence>
<evidence type="ECO:0000256" key="9">
    <source>
        <dbReference type="SAM" id="Phobius"/>
    </source>
</evidence>
<dbReference type="RefSeq" id="WP_198685977.1">
    <property type="nucleotide sequence ID" value="NZ_JAEIJD010000006.1"/>
</dbReference>
<evidence type="ECO:0000256" key="3">
    <source>
        <dbReference type="ARBA" id="ARBA00022475"/>
    </source>
</evidence>
<feature type="transmembrane region" description="Helical" evidence="9">
    <location>
        <begin position="148"/>
        <end position="168"/>
    </location>
</feature>
<dbReference type="Proteomes" id="UP000613255">
    <property type="component" value="Unassembled WGS sequence"/>
</dbReference>
<evidence type="ECO:0000256" key="4">
    <source>
        <dbReference type="ARBA" id="ARBA00022692"/>
    </source>
</evidence>
<dbReference type="AlphaFoldDB" id="A0A934HR57"/>
<organism evidence="10 11">
    <name type="scientific">Pontibaca salina</name>
    <dbReference type="NCBI Taxonomy" id="2795731"/>
    <lineage>
        <taxon>Bacteria</taxon>
        <taxon>Pseudomonadati</taxon>
        <taxon>Pseudomonadota</taxon>
        <taxon>Alphaproteobacteria</taxon>
        <taxon>Rhodobacterales</taxon>
        <taxon>Roseobacteraceae</taxon>
        <taxon>Pontibaca</taxon>
    </lineage>
</organism>
<dbReference type="InterPro" id="IPR001851">
    <property type="entry name" value="ABC_transp_permease"/>
</dbReference>
<dbReference type="GO" id="GO:0006865">
    <property type="term" value="P:amino acid transport"/>
    <property type="evidence" value="ECO:0007669"/>
    <property type="project" value="UniProtKB-KW"/>
</dbReference>
<evidence type="ECO:0000256" key="6">
    <source>
        <dbReference type="ARBA" id="ARBA00022989"/>
    </source>
</evidence>
<evidence type="ECO:0000256" key="8">
    <source>
        <dbReference type="ARBA" id="ARBA00037998"/>
    </source>
</evidence>
<dbReference type="NCBIfam" id="TIGR03409">
    <property type="entry name" value="urea_trans_UrtB"/>
    <property type="match status" value="1"/>
</dbReference>
<keyword evidence="3" id="KW-1003">Cell membrane</keyword>